<evidence type="ECO:0000313" key="2">
    <source>
        <dbReference type="Proteomes" id="UP000270034"/>
    </source>
</evidence>
<gene>
    <name evidence="1" type="ORF">AcetOrient_orf00567</name>
</gene>
<dbReference type="InterPro" id="IPR006429">
    <property type="entry name" value="Phage_lambda_portal"/>
</dbReference>
<accession>A0A2Z5ZE91</accession>
<dbReference type="GO" id="GO:0005198">
    <property type="term" value="F:structural molecule activity"/>
    <property type="evidence" value="ECO:0007669"/>
    <property type="project" value="InterPro"/>
</dbReference>
<sequence length="551" mass="62770">MKKPGLLRRAWKSLSGAEAGQGARASLPMTLPGNWLGGMGGMFAYDGADMLSNESSEWNPILRSPDAEINLDRDRMVARARDLYRNDGWARGSINRITDNVIGSQFRLVAKPDYRALAWRYGKGFDPVWLREFRQAVEAEYRMWSENPLLFCDAAQKLTVTQLFRLAFMHQMKDGEALGVMRWMPERKEQGADYATALQLIHPDRLSNPYQQMDTHSLRGGVEIDDNGAHIAYHIRQAHQFDYFDAAESMIWDRIPRFTPWGRSIVVHSFDYDDAGQHRGLSVFTPILNRFRMLGRYDQAELQQALVQTIFATFVQSPYDPEDVRAGMEDGELTEYQNLREGWHRDNPLTIGGVRVPVMPPGEEVKTVSSTRPNSGFDAFQSTFHRNFAAAIGTSAEQLSMDYSKTNYSSSRSSMLEIWKTMNRRRTDFAVSFANPVYCSILEEMFDQNRLPLPNNAPDFLEARAAYSRCHWIGPGRGWVDPVSERQGAVLGLDAGFGTLERECAEQGLDYEEVLDQRHTERMMMKERGLPYPQWAMGAPVNQTTQTPDPE</sequence>
<dbReference type="Proteomes" id="UP000270034">
    <property type="component" value="Chromosome"/>
</dbReference>
<evidence type="ECO:0000313" key="1">
    <source>
        <dbReference type="EMBL" id="BBC78739.1"/>
    </source>
</evidence>
<dbReference type="KEGG" id="aot:AcetOri_orf00567"/>
<reference evidence="1 2" key="1">
    <citation type="submission" date="2018-02" db="EMBL/GenBank/DDBJ databases">
        <title>Acetobacter orientalis genome.</title>
        <authorList>
            <person name="Nakashima N."/>
            <person name="Tamura T."/>
        </authorList>
    </citation>
    <scope>NUCLEOTIDE SEQUENCE [LARGE SCALE GENOMIC DNA]</scope>
    <source>
        <strain evidence="1 2">FAN1</strain>
    </source>
</reference>
<protein>
    <submittedName>
        <fullName evidence="1">Phage portal protein</fullName>
    </submittedName>
</protein>
<dbReference type="NCBIfam" id="TIGR01539">
    <property type="entry name" value="portal_lambda"/>
    <property type="match status" value="1"/>
</dbReference>
<dbReference type="Pfam" id="PF05136">
    <property type="entry name" value="Phage_portal_2"/>
    <property type="match status" value="1"/>
</dbReference>
<proteinExistence type="predicted"/>
<dbReference type="AlphaFoldDB" id="A0A2Z5ZE91"/>
<dbReference type="RefSeq" id="WP_232015101.1">
    <property type="nucleotide sequence ID" value="NZ_JBDNKS010000021.1"/>
</dbReference>
<dbReference type="GO" id="GO:0019068">
    <property type="term" value="P:virion assembly"/>
    <property type="evidence" value="ECO:0007669"/>
    <property type="project" value="InterPro"/>
</dbReference>
<organism evidence="1 2">
    <name type="scientific">Acetobacter orientalis</name>
    <dbReference type="NCBI Taxonomy" id="146474"/>
    <lineage>
        <taxon>Bacteria</taxon>
        <taxon>Pseudomonadati</taxon>
        <taxon>Pseudomonadota</taxon>
        <taxon>Alphaproteobacteria</taxon>
        <taxon>Acetobacterales</taxon>
        <taxon>Acetobacteraceae</taxon>
        <taxon>Acetobacter</taxon>
    </lineage>
</organism>
<name>A0A2Z5ZE91_9PROT</name>
<dbReference type="EMBL" id="AP018515">
    <property type="protein sequence ID" value="BBC78739.1"/>
    <property type="molecule type" value="Genomic_DNA"/>
</dbReference>